<protein>
    <submittedName>
        <fullName evidence="2">Uncharacterized protein</fullName>
    </submittedName>
</protein>
<evidence type="ECO:0000313" key="3">
    <source>
        <dbReference type="Proteomes" id="UP000287651"/>
    </source>
</evidence>
<evidence type="ECO:0000313" key="2">
    <source>
        <dbReference type="EMBL" id="RRT82446.1"/>
    </source>
</evidence>
<sequence>MLAATTRRWRRRSIRRRKEEGQVGGTNCREECGSTGDGRDGDDSSFISQFRQVESRTYSRVFTATLLQSAPPQIPLRSAGQSVRCSSEVTFQGERKKSSDDKTM</sequence>
<proteinExistence type="predicted"/>
<dbReference type="AlphaFoldDB" id="A0A427B215"/>
<gene>
    <name evidence="2" type="ORF">B296_00019955</name>
</gene>
<feature type="compositionally biased region" description="Basic residues" evidence="1">
    <location>
        <begin position="7"/>
        <end position="16"/>
    </location>
</feature>
<name>A0A427B215_ENSVE</name>
<dbReference type="Proteomes" id="UP000287651">
    <property type="component" value="Unassembled WGS sequence"/>
</dbReference>
<organism evidence="2 3">
    <name type="scientific">Ensete ventricosum</name>
    <name type="common">Abyssinian banana</name>
    <name type="synonym">Musa ensete</name>
    <dbReference type="NCBI Taxonomy" id="4639"/>
    <lineage>
        <taxon>Eukaryota</taxon>
        <taxon>Viridiplantae</taxon>
        <taxon>Streptophyta</taxon>
        <taxon>Embryophyta</taxon>
        <taxon>Tracheophyta</taxon>
        <taxon>Spermatophyta</taxon>
        <taxon>Magnoliopsida</taxon>
        <taxon>Liliopsida</taxon>
        <taxon>Zingiberales</taxon>
        <taxon>Musaceae</taxon>
        <taxon>Ensete</taxon>
    </lineage>
</organism>
<accession>A0A427B215</accession>
<feature type="compositionally biased region" description="Basic and acidic residues" evidence="1">
    <location>
        <begin position="28"/>
        <end position="42"/>
    </location>
</feature>
<feature type="region of interest" description="Disordered" evidence="1">
    <location>
        <begin position="76"/>
        <end position="104"/>
    </location>
</feature>
<feature type="compositionally biased region" description="Polar residues" evidence="1">
    <location>
        <begin position="79"/>
        <end position="90"/>
    </location>
</feature>
<evidence type="ECO:0000256" key="1">
    <source>
        <dbReference type="SAM" id="MobiDB-lite"/>
    </source>
</evidence>
<feature type="region of interest" description="Disordered" evidence="1">
    <location>
        <begin position="1"/>
        <end position="45"/>
    </location>
</feature>
<reference evidence="2 3" key="1">
    <citation type="journal article" date="2014" name="Agronomy (Basel)">
        <title>A Draft Genome Sequence for Ensete ventricosum, the Drought-Tolerant Tree Against Hunger.</title>
        <authorList>
            <person name="Harrison J."/>
            <person name="Moore K.A."/>
            <person name="Paszkiewicz K."/>
            <person name="Jones T."/>
            <person name="Grant M."/>
            <person name="Ambacheew D."/>
            <person name="Muzemil S."/>
            <person name="Studholme D.J."/>
        </authorList>
    </citation>
    <scope>NUCLEOTIDE SEQUENCE [LARGE SCALE GENOMIC DNA]</scope>
</reference>
<dbReference type="EMBL" id="AMZH03000692">
    <property type="protein sequence ID" value="RRT82446.1"/>
    <property type="molecule type" value="Genomic_DNA"/>
</dbReference>
<comment type="caution">
    <text evidence="2">The sequence shown here is derived from an EMBL/GenBank/DDBJ whole genome shotgun (WGS) entry which is preliminary data.</text>
</comment>
<feature type="compositionally biased region" description="Basic and acidic residues" evidence="1">
    <location>
        <begin position="93"/>
        <end position="104"/>
    </location>
</feature>